<accession>A0ACB9I141</accession>
<evidence type="ECO:0000313" key="1">
    <source>
        <dbReference type="EMBL" id="KAI3801286.1"/>
    </source>
</evidence>
<protein>
    <submittedName>
        <fullName evidence="1">Uncharacterized protein</fullName>
    </submittedName>
</protein>
<dbReference type="EMBL" id="CM042027">
    <property type="protein sequence ID" value="KAI3801286.1"/>
    <property type="molecule type" value="Genomic_DNA"/>
</dbReference>
<evidence type="ECO:0000313" key="2">
    <source>
        <dbReference type="Proteomes" id="UP001056120"/>
    </source>
</evidence>
<reference evidence="2" key="1">
    <citation type="journal article" date="2022" name="Mol. Ecol. Resour.">
        <title>The genomes of chicory, endive, great burdock and yacon provide insights into Asteraceae palaeo-polyploidization history and plant inulin production.</title>
        <authorList>
            <person name="Fan W."/>
            <person name="Wang S."/>
            <person name="Wang H."/>
            <person name="Wang A."/>
            <person name="Jiang F."/>
            <person name="Liu H."/>
            <person name="Zhao H."/>
            <person name="Xu D."/>
            <person name="Zhang Y."/>
        </authorList>
    </citation>
    <scope>NUCLEOTIDE SEQUENCE [LARGE SCALE GENOMIC DNA]</scope>
    <source>
        <strain evidence="2">cv. Yunnan</strain>
    </source>
</reference>
<proteinExistence type="predicted"/>
<sequence>MKPQKVPSVESVSCRHVHLASAETPHHTPFFQPIPLSPSPFSPYPLSTHTPYSPLKTHTRSLSLSILRF</sequence>
<dbReference type="Proteomes" id="UP001056120">
    <property type="component" value="Linkage Group LG10"/>
</dbReference>
<keyword evidence="2" id="KW-1185">Reference proteome</keyword>
<comment type="caution">
    <text evidence="1">The sequence shown here is derived from an EMBL/GenBank/DDBJ whole genome shotgun (WGS) entry which is preliminary data.</text>
</comment>
<name>A0ACB9I141_9ASTR</name>
<gene>
    <name evidence="1" type="ORF">L1987_29390</name>
</gene>
<reference evidence="1 2" key="2">
    <citation type="journal article" date="2022" name="Mol. Ecol. Resour.">
        <title>The genomes of chicory, endive, great burdock and yacon provide insights into Asteraceae paleo-polyploidization history and plant inulin production.</title>
        <authorList>
            <person name="Fan W."/>
            <person name="Wang S."/>
            <person name="Wang H."/>
            <person name="Wang A."/>
            <person name="Jiang F."/>
            <person name="Liu H."/>
            <person name="Zhao H."/>
            <person name="Xu D."/>
            <person name="Zhang Y."/>
        </authorList>
    </citation>
    <scope>NUCLEOTIDE SEQUENCE [LARGE SCALE GENOMIC DNA]</scope>
    <source>
        <strain evidence="2">cv. Yunnan</strain>
        <tissue evidence="1">Leaves</tissue>
    </source>
</reference>
<organism evidence="1 2">
    <name type="scientific">Smallanthus sonchifolius</name>
    <dbReference type="NCBI Taxonomy" id="185202"/>
    <lineage>
        <taxon>Eukaryota</taxon>
        <taxon>Viridiplantae</taxon>
        <taxon>Streptophyta</taxon>
        <taxon>Embryophyta</taxon>
        <taxon>Tracheophyta</taxon>
        <taxon>Spermatophyta</taxon>
        <taxon>Magnoliopsida</taxon>
        <taxon>eudicotyledons</taxon>
        <taxon>Gunneridae</taxon>
        <taxon>Pentapetalae</taxon>
        <taxon>asterids</taxon>
        <taxon>campanulids</taxon>
        <taxon>Asterales</taxon>
        <taxon>Asteraceae</taxon>
        <taxon>Asteroideae</taxon>
        <taxon>Heliantheae alliance</taxon>
        <taxon>Millerieae</taxon>
        <taxon>Smallanthus</taxon>
    </lineage>
</organism>